<keyword evidence="4" id="KW-1185">Reference proteome</keyword>
<organism evidence="3 4">
    <name type="scientific">Funneliformis geosporum</name>
    <dbReference type="NCBI Taxonomy" id="1117311"/>
    <lineage>
        <taxon>Eukaryota</taxon>
        <taxon>Fungi</taxon>
        <taxon>Fungi incertae sedis</taxon>
        <taxon>Mucoromycota</taxon>
        <taxon>Glomeromycotina</taxon>
        <taxon>Glomeromycetes</taxon>
        <taxon>Glomerales</taxon>
        <taxon>Glomeraceae</taxon>
        <taxon>Funneliformis</taxon>
    </lineage>
</organism>
<sequence length="149" mass="17146">MAKSFNIYVGKVARTPRTTYYPKQNLLCEGDLLCHKCYMQYISNPVEKAKQQLKQKRHAKPPSNATEHSSRRVLTSVQPQPRALRSTHIAIPTNIYEQQQVELASLHDVVKKQQSELDSLREQVLNTQEQLANEMQKCSDISKGSLFYK</sequence>
<feature type="compositionally biased region" description="Polar residues" evidence="2">
    <location>
        <begin position="63"/>
        <end position="79"/>
    </location>
</feature>
<dbReference type="Proteomes" id="UP001153678">
    <property type="component" value="Unassembled WGS sequence"/>
</dbReference>
<feature type="compositionally biased region" description="Basic residues" evidence="2">
    <location>
        <begin position="51"/>
        <end position="60"/>
    </location>
</feature>
<evidence type="ECO:0000256" key="2">
    <source>
        <dbReference type="SAM" id="MobiDB-lite"/>
    </source>
</evidence>
<comment type="caution">
    <text evidence="3">The sequence shown here is derived from an EMBL/GenBank/DDBJ whole genome shotgun (WGS) entry which is preliminary data.</text>
</comment>
<evidence type="ECO:0000313" key="4">
    <source>
        <dbReference type="Proteomes" id="UP001153678"/>
    </source>
</evidence>
<keyword evidence="1" id="KW-0175">Coiled coil</keyword>
<name>A0A9W4WNE3_9GLOM</name>
<reference evidence="3" key="1">
    <citation type="submission" date="2022-08" db="EMBL/GenBank/DDBJ databases">
        <authorList>
            <person name="Kallberg Y."/>
            <person name="Tangrot J."/>
            <person name="Rosling A."/>
        </authorList>
    </citation>
    <scope>NUCLEOTIDE SEQUENCE</scope>
    <source>
        <strain evidence="3">Wild A</strain>
    </source>
</reference>
<accession>A0A9W4WNE3</accession>
<gene>
    <name evidence="3" type="ORF">FWILDA_LOCUS6798</name>
</gene>
<protein>
    <submittedName>
        <fullName evidence="3">9322_t:CDS:1</fullName>
    </submittedName>
</protein>
<feature type="region of interest" description="Disordered" evidence="2">
    <location>
        <begin position="49"/>
        <end position="81"/>
    </location>
</feature>
<evidence type="ECO:0000256" key="1">
    <source>
        <dbReference type="SAM" id="Coils"/>
    </source>
</evidence>
<dbReference type="AlphaFoldDB" id="A0A9W4WNE3"/>
<dbReference type="EMBL" id="CAMKVN010001268">
    <property type="protein sequence ID" value="CAI2174848.1"/>
    <property type="molecule type" value="Genomic_DNA"/>
</dbReference>
<evidence type="ECO:0000313" key="3">
    <source>
        <dbReference type="EMBL" id="CAI2174848.1"/>
    </source>
</evidence>
<feature type="coiled-coil region" evidence="1">
    <location>
        <begin position="96"/>
        <end position="137"/>
    </location>
</feature>
<proteinExistence type="predicted"/>